<accession>A0AAD7D5W5</accession>
<name>A0AAD7D5W5_MYCRO</name>
<evidence type="ECO:0000313" key="3">
    <source>
        <dbReference type="Proteomes" id="UP001221757"/>
    </source>
</evidence>
<keyword evidence="3" id="KW-1185">Reference proteome</keyword>
<sequence>LFETSFEAGRAGNQQWGLDAGSHQDDWSPYADIPKHWNPGESNSELHVS</sequence>
<dbReference type="AlphaFoldDB" id="A0AAD7D5W5"/>
<dbReference type="EMBL" id="JARKIE010000126">
    <property type="protein sequence ID" value="KAJ7679898.1"/>
    <property type="molecule type" value="Genomic_DNA"/>
</dbReference>
<evidence type="ECO:0000313" key="2">
    <source>
        <dbReference type="EMBL" id="KAJ7679898.1"/>
    </source>
</evidence>
<comment type="caution">
    <text evidence="2">The sequence shown here is derived from an EMBL/GenBank/DDBJ whole genome shotgun (WGS) entry which is preliminary data.</text>
</comment>
<dbReference type="Proteomes" id="UP001221757">
    <property type="component" value="Unassembled WGS sequence"/>
</dbReference>
<evidence type="ECO:0000256" key="1">
    <source>
        <dbReference type="SAM" id="MobiDB-lite"/>
    </source>
</evidence>
<feature type="non-terminal residue" evidence="2">
    <location>
        <position position="1"/>
    </location>
</feature>
<feature type="region of interest" description="Disordered" evidence="1">
    <location>
        <begin position="1"/>
        <end position="49"/>
    </location>
</feature>
<proteinExistence type="predicted"/>
<organism evidence="2 3">
    <name type="scientific">Mycena rosella</name>
    <name type="common">Pink bonnet</name>
    <name type="synonym">Agaricus rosellus</name>
    <dbReference type="NCBI Taxonomy" id="1033263"/>
    <lineage>
        <taxon>Eukaryota</taxon>
        <taxon>Fungi</taxon>
        <taxon>Dikarya</taxon>
        <taxon>Basidiomycota</taxon>
        <taxon>Agaricomycotina</taxon>
        <taxon>Agaricomycetes</taxon>
        <taxon>Agaricomycetidae</taxon>
        <taxon>Agaricales</taxon>
        <taxon>Marasmiineae</taxon>
        <taxon>Mycenaceae</taxon>
        <taxon>Mycena</taxon>
    </lineage>
</organism>
<gene>
    <name evidence="2" type="ORF">B0H17DRAFT_943757</name>
</gene>
<feature type="compositionally biased region" description="Polar residues" evidence="1">
    <location>
        <begin position="40"/>
        <end position="49"/>
    </location>
</feature>
<protein>
    <submittedName>
        <fullName evidence="2">Uncharacterized protein</fullName>
    </submittedName>
</protein>
<reference evidence="2" key="1">
    <citation type="submission" date="2023-03" db="EMBL/GenBank/DDBJ databases">
        <title>Massive genome expansion in bonnet fungi (Mycena s.s.) driven by repeated elements and novel gene families across ecological guilds.</title>
        <authorList>
            <consortium name="Lawrence Berkeley National Laboratory"/>
            <person name="Harder C.B."/>
            <person name="Miyauchi S."/>
            <person name="Viragh M."/>
            <person name="Kuo A."/>
            <person name="Thoen E."/>
            <person name="Andreopoulos B."/>
            <person name="Lu D."/>
            <person name="Skrede I."/>
            <person name="Drula E."/>
            <person name="Henrissat B."/>
            <person name="Morin E."/>
            <person name="Kohler A."/>
            <person name="Barry K."/>
            <person name="LaButti K."/>
            <person name="Morin E."/>
            <person name="Salamov A."/>
            <person name="Lipzen A."/>
            <person name="Mereny Z."/>
            <person name="Hegedus B."/>
            <person name="Baldrian P."/>
            <person name="Stursova M."/>
            <person name="Weitz H."/>
            <person name="Taylor A."/>
            <person name="Grigoriev I.V."/>
            <person name="Nagy L.G."/>
            <person name="Martin F."/>
            <person name="Kauserud H."/>
        </authorList>
    </citation>
    <scope>NUCLEOTIDE SEQUENCE</scope>
    <source>
        <strain evidence="2">CBHHK067</strain>
    </source>
</reference>